<dbReference type="InterPro" id="IPR017735">
    <property type="entry name" value="T6SS_FHA"/>
</dbReference>
<evidence type="ECO:0000313" key="3">
    <source>
        <dbReference type="EMBL" id="NML13627.1"/>
    </source>
</evidence>
<evidence type="ECO:0000256" key="1">
    <source>
        <dbReference type="SAM" id="MobiDB-lite"/>
    </source>
</evidence>
<dbReference type="Gene3D" id="2.60.200.20">
    <property type="match status" value="1"/>
</dbReference>
<keyword evidence="4" id="KW-1185">Reference proteome</keyword>
<feature type="compositionally biased region" description="Low complexity" evidence="1">
    <location>
        <begin position="120"/>
        <end position="130"/>
    </location>
</feature>
<gene>
    <name evidence="3" type="primary">tagH</name>
    <name evidence="3" type="ORF">HHL10_01350</name>
</gene>
<dbReference type="Pfam" id="PF00498">
    <property type="entry name" value="FHA"/>
    <property type="match status" value="1"/>
</dbReference>
<dbReference type="SUPFAM" id="SSF49879">
    <property type="entry name" value="SMAD/FHA domain"/>
    <property type="match status" value="1"/>
</dbReference>
<dbReference type="InterPro" id="IPR008984">
    <property type="entry name" value="SMAD_FHA_dom_sf"/>
</dbReference>
<reference evidence="3 4" key="1">
    <citation type="submission" date="2020-04" db="EMBL/GenBank/DDBJ databases">
        <title>Azohydromonas sp. isolated from soil.</title>
        <authorList>
            <person name="Dahal R.H."/>
        </authorList>
    </citation>
    <scope>NUCLEOTIDE SEQUENCE [LARGE SCALE GENOMIC DNA]</scope>
    <source>
        <strain evidence="3 4">G-1-1-14</strain>
    </source>
</reference>
<accession>A0A848F0P6</accession>
<feature type="compositionally biased region" description="Pro residues" evidence="1">
    <location>
        <begin position="138"/>
        <end position="159"/>
    </location>
</feature>
<protein>
    <submittedName>
        <fullName evidence="3">Type VI secretion system-associated FHA domain protein TagH</fullName>
    </submittedName>
</protein>
<sequence length="360" mass="38018">MLIRVLSHGGQPPATPSAARFDAAGGHIGRGLDCTLVLPDPQRLMSRHHALVGWRDGGFFIRQLGANLTVEVQGQPLGPEADAPLAPGMRIRIGPYLLETEAEPAEIAPPAPVPAPAIPTPSSAATRPSAFSAVLATAPPPPSEAGAPPPAAPPLPPGAPAPADAAALVAALYAGLELPVPAAPTPQELQLIGALLHAALGGLLELLATRHMTKRELGAPGTRLQPRENNPLKFSPDVDTALVHLLAPPRRGFIPPLAAVREAFDDVRTHEISLLAGLRAALDTTLARLTPEELEKRLPKGGWSPPLDVWRRAQLWERYCEQHAQLLAELREQADPLSGRAFLEAYEAQRDKLARGPGAQ</sequence>
<proteinExistence type="predicted"/>
<feature type="region of interest" description="Disordered" evidence="1">
    <location>
        <begin position="107"/>
        <end position="159"/>
    </location>
</feature>
<organism evidence="3 4">
    <name type="scientific">Azohydromonas caseinilytica</name>
    <dbReference type="NCBI Taxonomy" id="2728836"/>
    <lineage>
        <taxon>Bacteria</taxon>
        <taxon>Pseudomonadati</taxon>
        <taxon>Pseudomonadota</taxon>
        <taxon>Betaproteobacteria</taxon>
        <taxon>Burkholderiales</taxon>
        <taxon>Sphaerotilaceae</taxon>
        <taxon>Azohydromonas</taxon>
    </lineage>
</organism>
<evidence type="ECO:0000313" key="4">
    <source>
        <dbReference type="Proteomes" id="UP000574067"/>
    </source>
</evidence>
<feature type="compositionally biased region" description="Pro residues" evidence="1">
    <location>
        <begin position="107"/>
        <end position="119"/>
    </location>
</feature>
<dbReference type="AlphaFoldDB" id="A0A848F0P6"/>
<dbReference type="CDD" id="cd00060">
    <property type="entry name" value="FHA"/>
    <property type="match status" value="1"/>
</dbReference>
<dbReference type="InterPro" id="IPR046883">
    <property type="entry name" value="T6SS_FHA_C"/>
</dbReference>
<dbReference type="Proteomes" id="UP000574067">
    <property type="component" value="Unassembled WGS sequence"/>
</dbReference>
<comment type="caution">
    <text evidence="3">The sequence shown here is derived from an EMBL/GenBank/DDBJ whole genome shotgun (WGS) entry which is preliminary data.</text>
</comment>
<name>A0A848F0P6_9BURK</name>
<dbReference type="RefSeq" id="WP_169158541.1">
    <property type="nucleotide sequence ID" value="NZ_JABBFW010000001.1"/>
</dbReference>
<dbReference type="Pfam" id="PF20232">
    <property type="entry name" value="T6SS_FHA_C"/>
    <property type="match status" value="1"/>
</dbReference>
<dbReference type="EMBL" id="JABBFW010000001">
    <property type="protein sequence ID" value="NML13627.1"/>
    <property type="molecule type" value="Genomic_DNA"/>
</dbReference>
<dbReference type="PROSITE" id="PS50006">
    <property type="entry name" value="FHA_DOMAIN"/>
    <property type="match status" value="1"/>
</dbReference>
<dbReference type="NCBIfam" id="TIGR03354">
    <property type="entry name" value="VI_FHA"/>
    <property type="match status" value="1"/>
</dbReference>
<evidence type="ECO:0000259" key="2">
    <source>
        <dbReference type="PROSITE" id="PS50006"/>
    </source>
</evidence>
<dbReference type="InterPro" id="IPR000253">
    <property type="entry name" value="FHA_dom"/>
</dbReference>
<feature type="domain" description="FHA" evidence="2">
    <location>
        <begin position="26"/>
        <end position="69"/>
    </location>
</feature>